<evidence type="ECO:0000313" key="2">
    <source>
        <dbReference type="EMBL" id="ADD09294.1"/>
    </source>
</evidence>
<evidence type="ECO:0000256" key="1">
    <source>
        <dbReference type="ARBA" id="ARBA00023125"/>
    </source>
</evidence>
<dbReference type="InterPro" id="IPR012340">
    <property type="entry name" value="NA-bd_OB-fold"/>
</dbReference>
<evidence type="ECO:0000313" key="3">
    <source>
        <dbReference type="Proteomes" id="UP000001400"/>
    </source>
</evidence>
<dbReference type="InterPro" id="IPR051231">
    <property type="entry name" value="SOSS-B"/>
</dbReference>
<name>B5ICU7_ACIB4</name>
<dbReference type="HOGENOM" id="CLU_031172_1_0_2"/>
<dbReference type="AlphaFoldDB" id="B5ICU7"/>
<keyword evidence="3" id="KW-1185">Reference proteome</keyword>
<dbReference type="STRING" id="439481.Aboo_1488"/>
<dbReference type="SUPFAM" id="SSF50249">
    <property type="entry name" value="Nucleic acid-binding proteins"/>
    <property type="match status" value="3"/>
</dbReference>
<sequence>MDDFDRHVDDIYNILGGKVDRETIAKELRNWIVNFKVPIIEAKRSIVSKLGGDPSKLTNNEKKVVDLGPNDARVDIKLKVITINSKEYELDGINRKMYYGIVGDETGTIPFTAWKLDVELRKGDCVEVKNAYTREWQGKVQLVFGNNTKLSLLPPNSVNVKTTINPAKIVELHPKMGFVEVVGKILEANPKEVMVDGVPRKVYEGIIGDDTGEIPFSAWDIEVHKGDVLRISGAYVRTFRGMPQLVFDPRASIEKREENIDVREIPVTLESLEGKGGFNVLVEGVIIDVKKGSGLIYRCPECGRVLTSTICPVHGKVTPKPDLRIKAVLDDGTGGMICIFNREQTEKILGIDVNKAISIVQENFGNMMVIREMIEEKLIAVPMRLRGNVISKEKYGLTMLVRDFDFINLEDIAKNAENLLEELGW</sequence>
<protein>
    <submittedName>
        <fullName evidence="2">Nucleic acid binding OB-fold tRNA/helicase-type</fullName>
    </submittedName>
</protein>
<dbReference type="KEGG" id="abi:Aboo_1488"/>
<organism evidence="2 3">
    <name type="scientific">Aciduliprofundum boonei (strain DSM 19572 / T469)</name>
    <dbReference type="NCBI Taxonomy" id="439481"/>
    <lineage>
        <taxon>Archaea</taxon>
        <taxon>Methanobacteriati</taxon>
        <taxon>Thermoplasmatota</taxon>
        <taxon>DHVE2 group</taxon>
        <taxon>Candidatus Aciduliprofundum</taxon>
    </lineage>
</organism>
<dbReference type="Proteomes" id="UP000001400">
    <property type="component" value="Chromosome"/>
</dbReference>
<dbReference type="PANTHER" id="PTHR13356">
    <property type="entry name" value="OB FOLD NUCLEIC ACID BINDING PROTEIN-RELATED"/>
    <property type="match status" value="1"/>
</dbReference>
<dbReference type="PANTHER" id="PTHR13356:SF10">
    <property type="entry name" value="REPLICATION FACTOR-A PROTEIN 1"/>
    <property type="match status" value="1"/>
</dbReference>
<dbReference type="eggNOG" id="arCOG01510">
    <property type="taxonomic scope" value="Archaea"/>
</dbReference>
<dbReference type="NCBIfam" id="NF005554">
    <property type="entry name" value="PRK07218.1"/>
    <property type="match status" value="1"/>
</dbReference>
<proteinExistence type="predicted"/>
<reference evidence="2" key="1">
    <citation type="submission" date="2010-02" db="EMBL/GenBank/DDBJ databases">
        <title>Complete sequence of Aciduliprofundum boonei T469.</title>
        <authorList>
            <consortium name="US DOE Joint Genome Institute"/>
            <person name="Lucas S."/>
            <person name="Copeland A."/>
            <person name="Lapidus A."/>
            <person name="Cheng J.-F."/>
            <person name="Bruce D."/>
            <person name="Goodwin L."/>
            <person name="Pitluck S."/>
            <person name="Saunders E."/>
            <person name="Detter J.C."/>
            <person name="Han C."/>
            <person name="Tapia R."/>
            <person name="Land M."/>
            <person name="Hauser L."/>
            <person name="Kyrpides N."/>
            <person name="Mikhailova N."/>
            <person name="Flores G."/>
            <person name="Reysenbach A.-L."/>
            <person name="Woyke T."/>
        </authorList>
    </citation>
    <scope>NUCLEOTIDE SEQUENCE</scope>
    <source>
        <strain evidence="2">T469</strain>
    </source>
</reference>
<accession>B5ICU7</accession>
<dbReference type="OrthoDB" id="335252at2157"/>
<dbReference type="Gene3D" id="2.40.50.140">
    <property type="entry name" value="Nucleic acid-binding proteins"/>
    <property type="match status" value="2"/>
</dbReference>
<dbReference type="EMBL" id="CP001941">
    <property type="protein sequence ID" value="ADD09294.1"/>
    <property type="molecule type" value="Genomic_DNA"/>
</dbReference>
<gene>
    <name evidence="2" type="ordered locus">Aboo_1488</name>
</gene>
<dbReference type="GO" id="GO:0010212">
    <property type="term" value="P:response to ionizing radiation"/>
    <property type="evidence" value="ECO:0007669"/>
    <property type="project" value="TreeGrafter"/>
</dbReference>
<dbReference type="CDD" id="cd04491">
    <property type="entry name" value="SoSSB_OBF"/>
    <property type="match status" value="2"/>
</dbReference>
<dbReference type="RefSeq" id="WP_008084159.1">
    <property type="nucleotide sequence ID" value="NC_013926.1"/>
</dbReference>
<dbReference type="GO" id="GO:0003677">
    <property type="term" value="F:DNA binding"/>
    <property type="evidence" value="ECO:0007669"/>
    <property type="project" value="UniProtKB-KW"/>
</dbReference>
<dbReference type="GeneID" id="8828456"/>
<dbReference type="GO" id="GO:0000724">
    <property type="term" value="P:double-strand break repair via homologous recombination"/>
    <property type="evidence" value="ECO:0007669"/>
    <property type="project" value="TreeGrafter"/>
</dbReference>
<keyword evidence="1" id="KW-0238">DNA-binding</keyword>